<feature type="transmembrane region" description="Helical" evidence="12">
    <location>
        <begin position="38"/>
        <end position="59"/>
    </location>
</feature>
<feature type="domain" description="HAMP" evidence="13">
    <location>
        <begin position="56"/>
        <end position="108"/>
    </location>
</feature>
<evidence type="ECO:0000256" key="4">
    <source>
        <dbReference type="ARBA" id="ARBA00022553"/>
    </source>
</evidence>
<dbReference type="Pfam" id="PF00672">
    <property type="entry name" value="HAMP"/>
    <property type="match status" value="1"/>
</dbReference>
<dbReference type="SUPFAM" id="SSF55874">
    <property type="entry name" value="ATPase domain of HSP90 chaperone/DNA topoisomerase II/histidine kinase"/>
    <property type="match status" value="1"/>
</dbReference>
<dbReference type="GO" id="GO:0000155">
    <property type="term" value="F:phosphorelay sensor kinase activity"/>
    <property type="evidence" value="ECO:0007669"/>
    <property type="project" value="InterPro"/>
</dbReference>
<dbReference type="EC" id="2.7.13.3" evidence="3"/>
<evidence type="ECO:0000256" key="2">
    <source>
        <dbReference type="ARBA" id="ARBA00004370"/>
    </source>
</evidence>
<dbReference type="GO" id="GO:0005524">
    <property type="term" value="F:ATP binding"/>
    <property type="evidence" value="ECO:0007669"/>
    <property type="project" value="UniProtKB-KW"/>
</dbReference>
<evidence type="ECO:0000313" key="14">
    <source>
        <dbReference type="EMBL" id="SCL72795.1"/>
    </source>
</evidence>
<dbReference type="InterPro" id="IPR003660">
    <property type="entry name" value="HAMP_dom"/>
</dbReference>
<evidence type="ECO:0000256" key="6">
    <source>
        <dbReference type="ARBA" id="ARBA00022692"/>
    </source>
</evidence>
<evidence type="ECO:0000256" key="1">
    <source>
        <dbReference type="ARBA" id="ARBA00000085"/>
    </source>
</evidence>
<dbReference type="Gene3D" id="1.20.5.1930">
    <property type="match status" value="1"/>
</dbReference>
<dbReference type="Pfam" id="PF02518">
    <property type="entry name" value="HATPase_c"/>
    <property type="match status" value="1"/>
</dbReference>
<keyword evidence="6 12" id="KW-0812">Transmembrane</keyword>
<dbReference type="Pfam" id="PF07730">
    <property type="entry name" value="HisKA_3"/>
    <property type="match status" value="1"/>
</dbReference>
<accession>A0A1C6W2I9</accession>
<evidence type="ECO:0000313" key="15">
    <source>
        <dbReference type="Proteomes" id="UP000199001"/>
    </source>
</evidence>
<dbReference type="InterPro" id="IPR003594">
    <property type="entry name" value="HATPase_dom"/>
</dbReference>
<keyword evidence="10 12" id="KW-1133">Transmembrane helix</keyword>
<evidence type="ECO:0000256" key="10">
    <source>
        <dbReference type="ARBA" id="ARBA00022989"/>
    </source>
</evidence>
<keyword evidence="11" id="KW-0902">Two-component regulatory system</keyword>
<dbReference type="CDD" id="cd16917">
    <property type="entry name" value="HATPase_UhpB-NarQ-NarX-like"/>
    <property type="match status" value="1"/>
</dbReference>
<dbReference type="CDD" id="cd06225">
    <property type="entry name" value="HAMP"/>
    <property type="match status" value="1"/>
</dbReference>
<dbReference type="SMART" id="SM00304">
    <property type="entry name" value="HAMP"/>
    <property type="match status" value="1"/>
</dbReference>
<keyword evidence="5" id="KW-0808">Transferase</keyword>
<dbReference type="SMART" id="SM00387">
    <property type="entry name" value="HATPase_c"/>
    <property type="match status" value="1"/>
</dbReference>
<gene>
    <name evidence="14" type="ORF">GA0070606_6295</name>
</gene>
<dbReference type="EMBL" id="FMHZ01000002">
    <property type="protein sequence ID" value="SCL72795.1"/>
    <property type="molecule type" value="Genomic_DNA"/>
</dbReference>
<dbReference type="InterPro" id="IPR036890">
    <property type="entry name" value="HATPase_C_sf"/>
</dbReference>
<dbReference type="InterPro" id="IPR050482">
    <property type="entry name" value="Sensor_HK_TwoCompSys"/>
</dbReference>
<dbReference type="STRING" id="47855.GA0070606_6295"/>
<keyword evidence="8 14" id="KW-0418">Kinase</keyword>
<dbReference type="Proteomes" id="UP000199001">
    <property type="component" value="Unassembled WGS sequence"/>
</dbReference>
<evidence type="ECO:0000256" key="12">
    <source>
        <dbReference type="SAM" id="Phobius"/>
    </source>
</evidence>
<evidence type="ECO:0000259" key="13">
    <source>
        <dbReference type="PROSITE" id="PS50885"/>
    </source>
</evidence>
<dbReference type="PANTHER" id="PTHR24421:SF10">
    <property type="entry name" value="NITRATE_NITRITE SENSOR PROTEIN NARQ"/>
    <property type="match status" value="1"/>
</dbReference>
<evidence type="ECO:0000256" key="3">
    <source>
        <dbReference type="ARBA" id="ARBA00012438"/>
    </source>
</evidence>
<comment type="subcellular location">
    <subcellularLocation>
        <location evidence="2">Membrane</location>
    </subcellularLocation>
</comment>
<dbReference type="RefSeq" id="WP_091106845.1">
    <property type="nucleotide sequence ID" value="NZ_FMHZ01000002.1"/>
</dbReference>
<keyword evidence="15" id="KW-1185">Reference proteome</keyword>
<organism evidence="14 15">
    <name type="scientific">Micromonospora citrea</name>
    <dbReference type="NCBI Taxonomy" id="47855"/>
    <lineage>
        <taxon>Bacteria</taxon>
        <taxon>Bacillati</taxon>
        <taxon>Actinomycetota</taxon>
        <taxon>Actinomycetes</taxon>
        <taxon>Micromonosporales</taxon>
        <taxon>Micromonosporaceae</taxon>
        <taxon>Micromonospora</taxon>
    </lineage>
</organism>
<dbReference type="GO" id="GO:0046983">
    <property type="term" value="F:protein dimerization activity"/>
    <property type="evidence" value="ECO:0007669"/>
    <property type="project" value="InterPro"/>
</dbReference>
<keyword evidence="12" id="KW-0472">Membrane</keyword>
<evidence type="ECO:0000256" key="11">
    <source>
        <dbReference type="ARBA" id="ARBA00023012"/>
    </source>
</evidence>
<evidence type="ECO:0000256" key="5">
    <source>
        <dbReference type="ARBA" id="ARBA00022679"/>
    </source>
</evidence>
<sequence length="318" mass="34233">MSLFWRIFLLNAAVLVAATLLLLGPVTVSTPVLLTEAVVLTAGLAAMLVANAVLLRVGLAPLHRLTRAMTTIDLLQPEPRPVPAGQADIADLIRTFNAMVDRLETERATSAAAALSAQEAERRRIAQELHDEVGQTLTAVLLELKQVARQAPDPVRAQLAQVQETTRDSLDEIRRIARRLRPGVLEELGLISALKALVTEVTGHTELTVRQHLGADLPALDDEAELVVYRVAQEALTNTVRHARATTVEVWLAGRPDHVLLRIRDDGRGIGDAAEGAGIRGMRERALLIGAQLAVTPAPAGGAEVRLRVPATVREGRP</sequence>
<keyword evidence="9" id="KW-0067">ATP-binding</keyword>
<evidence type="ECO:0000256" key="8">
    <source>
        <dbReference type="ARBA" id="ARBA00022777"/>
    </source>
</evidence>
<name>A0A1C6W2I9_9ACTN</name>
<protein>
    <recommendedName>
        <fullName evidence="3">histidine kinase</fullName>
        <ecNumber evidence="3">2.7.13.3</ecNumber>
    </recommendedName>
</protein>
<keyword evidence="7" id="KW-0547">Nucleotide-binding</keyword>
<dbReference type="InterPro" id="IPR011712">
    <property type="entry name" value="Sig_transdc_His_kin_sub3_dim/P"/>
</dbReference>
<comment type="catalytic activity">
    <reaction evidence="1">
        <text>ATP + protein L-histidine = ADP + protein N-phospho-L-histidine.</text>
        <dbReference type="EC" id="2.7.13.3"/>
    </reaction>
</comment>
<dbReference type="OrthoDB" id="227596at2"/>
<keyword evidence="4" id="KW-0597">Phosphoprotein</keyword>
<evidence type="ECO:0000256" key="9">
    <source>
        <dbReference type="ARBA" id="ARBA00022840"/>
    </source>
</evidence>
<evidence type="ECO:0000256" key="7">
    <source>
        <dbReference type="ARBA" id="ARBA00022741"/>
    </source>
</evidence>
<dbReference type="AlphaFoldDB" id="A0A1C6W2I9"/>
<proteinExistence type="predicted"/>
<reference evidence="15" key="1">
    <citation type="submission" date="2016-06" db="EMBL/GenBank/DDBJ databases">
        <authorList>
            <person name="Varghese N."/>
            <person name="Submissions Spin"/>
        </authorList>
    </citation>
    <scope>NUCLEOTIDE SEQUENCE [LARGE SCALE GENOMIC DNA]</scope>
    <source>
        <strain evidence="15">DSM 43903</strain>
    </source>
</reference>
<dbReference type="PROSITE" id="PS50885">
    <property type="entry name" value="HAMP"/>
    <property type="match status" value="1"/>
</dbReference>
<dbReference type="GO" id="GO:0016020">
    <property type="term" value="C:membrane"/>
    <property type="evidence" value="ECO:0007669"/>
    <property type="project" value="UniProtKB-SubCell"/>
</dbReference>
<dbReference type="PANTHER" id="PTHR24421">
    <property type="entry name" value="NITRATE/NITRITE SENSOR PROTEIN NARX-RELATED"/>
    <property type="match status" value="1"/>
</dbReference>
<dbReference type="Gene3D" id="3.30.565.10">
    <property type="entry name" value="Histidine kinase-like ATPase, C-terminal domain"/>
    <property type="match status" value="1"/>
</dbReference>